<gene>
    <name evidence="2" type="ORF">B296_00042048</name>
</gene>
<dbReference type="AlphaFoldDB" id="A0A426YE01"/>
<proteinExistence type="predicted"/>
<evidence type="ECO:0000256" key="1">
    <source>
        <dbReference type="SAM" id="MobiDB-lite"/>
    </source>
</evidence>
<dbReference type="Proteomes" id="UP000287651">
    <property type="component" value="Unassembled WGS sequence"/>
</dbReference>
<reference evidence="2 3" key="1">
    <citation type="journal article" date="2014" name="Agronomy (Basel)">
        <title>A Draft Genome Sequence for Ensete ventricosum, the Drought-Tolerant Tree Against Hunger.</title>
        <authorList>
            <person name="Harrison J."/>
            <person name="Moore K.A."/>
            <person name="Paszkiewicz K."/>
            <person name="Jones T."/>
            <person name="Grant M."/>
            <person name="Ambacheew D."/>
            <person name="Muzemil S."/>
            <person name="Studholme D.J."/>
        </authorList>
    </citation>
    <scope>NUCLEOTIDE SEQUENCE [LARGE SCALE GENOMIC DNA]</scope>
</reference>
<comment type="caution">
    <text evidence="2">The sequence shown here is derived from an EMBL/GenBank/DDBJ whole genome shotgun (WGS) entry which is preliminary data.</text>
</comment>
<evidence type="ECO:0000313" key="2">
    <source>
        <dbReference type="EMBL" id="RRT49961.1"/>
    </source>
</evidence>
<organism evidence="2 3">
    <name type="scientific">Ensete ventricosum</name>
    <name type="common">Abyssinian banana</name>
    <name type="synonym">Musa ensete</name>
    <dbReference type="NCBI Taxonomy" id="4639"/>
    <lineage>
        <taxon>Eukaryota</taxon>
        <taxon>Viridiplantae</taxon>
        <taxon>Streptophyta</taxon>
        <taxon>Embryophyta</taxon>
        <taxon>Tracheophyta</taxon>
        <taxon>Spermatophyta</taxon>
        <taxon>Magnoliopsida</taxon>
        <taxon>Liliopsida</taxon>
        <taxon>Zingiberales</taxon>
        <taxon>Musaceae</taxon>
        <taxon>Ensete</taxon>
    </lineage>
</organism>
<dbReference type="EMBL" id="AMZH03013019">
    <property type="protein sequence ID" value="RRT49961.1"/>
    <property type="molecule type" value="Genomic_DNA"/>
</dbReference>
<sequence>MQNSEQRRLTSGLDRSTTCLSCVEDESELATGVTGKECVPLVEKEEKTLVKENCLDVDGLPCCPSEDGVPGIRRTVLSPSGAELFVFRLRCGKKLLMDDFVLVELGLGGKPALTEPGLDKKRHQVTRRRKNPRSGDLPQRSGGQRRRLPRSGVGRSQSRSDSGHLESNGTRLNECR</sequence>
<evidence type="ECO:0000313" key="3">
    <source>
        <dbReference type="Proteomes" id="UP000287651"/>
    </source>
</evidence>
<feature type="compositionally biased region" description="Polar residues" evidence="1">
    <location>
        <begin position="154"/>
        <end position="176"/>
    </location>
</feature>
<feature type="compositionally biased region" description="Basic residues" evidence="1">
    <location>
        <begin position="120"/>
        <end position="132"/>
    </location>
</feature>
<name>A0A426YE01_ENSVE</name>
<feature type="region of interest" description="Disordered" evidence="1">
    <location>
        <begin position="112"/>
        <end position="176"/>
    </location>
</feature>
<accession>A0A426YE01</accession>
<protein>
    <submittedName>
        <fullName evidence="2">Uncharacterized protein</fullName>
    </submittedName>
</protein>